<evidence type="ECO:0000313" key="3">
    <source>
        <dbReference type="Proteomes" id="UP000606786"/>
    </source>
</evidence>
<organism evidence="2 3">
    <name type="scientific">Ceratitis capitata</name>
    <name type="common">Mediterranean fruit fly</name>
    <name type="synonym">Tephritis capitata</name>
    <dbReference type="NCBI Taxonomy" id="7213"/>
    <lineage>
        <taxon>Eukaryota</taxon>
        <taxon>Metazoa</taxon>
        <taxon>Ecdysozoa</taxon>
        <taxon>Arthropoda</taxon>
        <taxon>Hexapoda</taxon>
        <taxon>Insecta</taxon>
        <taxon>Pterygota</taxon>
        <taxon>Neoptera</taxon>
        <taxon>Endopterygota</taxon>
        <taxon>Diptera</taxon>
        <taxon>Brachycera</taxon>
        <taxon>Muscomorpha</taxon>
        <taxon>Tephritoidea</taxon>
        <taxon>Tephritidae</taxon>
        <taxon>Ceratitis</taxon>
        <taxon>Ceratitis</taxon>
    </lineage>
</organism>
<evidence type="ECO:0000256" key="1">
    <source>
        <dbReference type="SAM" id="Phobius"/>
    </source>
</evidence>
<dbReference type="EMBL" id="CAJHJT010000056">
    <property type="protein sequence ID" value="CAD7012745.1"/>
    <property type="molecule type" value="Genomic_DNA"/>
</dbReference>
<sequence>MSTAMSTTAATNNGTHNNEMYLDCSLTSGRQADPIVYELHLHALVIISFAIFFSFLCLFQHLLLFFNMEMLSAICNKFLLSSLIFVVIEISSLSGKEGERVKNCHSVK</sequence>
<keyword evidence="1" id="KW-1133">Transmembrane helix</keyword>
<proteinExistence type="predicted"/>
<name>A0A811VA52_CERCA</name>
<keyword evidence="1" id="KW-0812">Transmembrane</keyword>
<dbReference type="AlphaFoldDB" id="A0A811VA52"/>
<accession>A0A811VA52</accession>
<gene>
    <name evidence="2" type="ORF">CCAP1982_LOCUS20849</name>
</gene>
<keyword evidence="3" id="KW-1185">Reference proteome</keyword>
<comment type="caution">
    <text evidence="2">The sequence shown here is derived from an EMBL/GenBank/DDBJ whole genome shotgun (WGS) entry which is preliminary data.</text>
</comment>
<evidence type="ECO:0000313" key="2">
    <source>
        <dbReference type="EMBL" id="CAD7012745.1"/>
    </source>
</evidence>
<feature type="transmembrane region" description="Helical" evidence="1">
    <location>
        <begin position="43"/>
        <end position="66"/>
    </location>
</feature>
<dbReference type="Proteomes" id="UP000606786">
    <property type="component" value="Unassembled WGS sequence"/>
</dbReference>
<protein>
    <submittedName>
        <fullName evidence="2">(Mediterranean fruit fly) hypothetical protein</fullName>
    </submittedName>
</protein>
<feature type="transmembrane region" description="Helical" evidence="1">
    <location>
        <begin position="78"/>
        <end position="95"/>
    </location>
</feature>
<keyword evidence="1" id="KW-0472">Membrane</keyword>
<reference evidence="2" key="1">
    <citation type="submission" date="2020-11" db="EMBL/GenBank/DDBJ databases">
        <authorList>
            <person name="Whitehead M."/>
        </authorList>
    </citation>
    <scope>NUCLEOTIDE SEQUENCE</scope>
    <source>
        <strain evidence="2">EGII</strain>
    </source>
</reference>